<organism evidence="2 3">
    <name type="scientific">Bradyrhizobium ottawaense</name>
    <dbReference type="NCBI Taxonomy" id="931866"/>
    <lineage>
        <taxon>Bacteria</taxon>
        <taxon>Pseudomonadati</taxon>
        <taxon>Pseudomonadota</taxon>
        <taxon>Alphaproteobacteria</taxon>
        <taxon>Hyphomicrobiales</taxon>
        <taxon>Nitrobacteraceae</taxon>
        <taxon>Bradyrhizobium</taxon>
    </lineage>
</organism>
<keyword evidence="2" id="KW-0808">Transferase</keyword>
<feature type="region of interest" description="Disordered" evidence="1">
    <location>
        <begin position="210"/>
        <end position="242"/>
    </location>
</feature>
<sequence length="296" mass="30578">MPNLGVRVAASAFHREQALPSERARHQEPAILQPEACRDVRRAAVRRGGQQVVRRACCPEPALRSAQVLSLARVSQSGQALPAVPSALRAPEKASPWAPGRGGPEALLQAAALAASGPDVLREAAASARAAGPRQEAVPAAWEPGVPQAAVSGRAAAAPRQAAARAASVRQAAARAASVRQAAVVAAGGPDGPQVAAEAVAARRDAAVRRPAAAQRAGGAVQRRAAERPGARAQQAAQPRVPSAVASVFRQGPHLEAAPARPRAAAHFVLAMRSLRIASRSEPSSRAARNEDWSWW</sequence>
<comment type="caution">
    <text evidence="2">The sequence shown here is derived from an EMBL/GenBank/DDBJ whole genome shotgun (WGS) entry which is preliminary data.</text>
</comment>
<evidence type="ECO:0000313" key="3">
    <source>
        <dbReference type="Proteomes" id="UP001565369"/>
    </source>
</evidence>
<keyword evidence="2" id="KW-0670">Pyruvate</keyword>
<reference evidence="2 3" key="1">
    <citation type="submission" date="2024-07" db="EMBL/GenBank/DDBJ databases">
        <title>Genomic Encyclopedia of Type Strains, Phase V (KMG-V): Genome sequencing to study the core and pangenomes of soil and plant-associated prokaryotes.</title>
        <authorList>
            <person name="Whitman W."/>
        </authorList>
    </citation>
    <scope>NUCLEOTIDE SEQUENCE [LARGE SCALE GENOMIC DNA]</scope>
    <source>
        <strain evidence="2 3">USDA 152</strain>
    </source>
</reference>
<dbReference type="Proteomes" id="UP001565369">
    <property type="component" value="Unassembled WGS sequence"/>
</dbReference>
<proteinExistence type="predicted"/>
<name>A0ABV4FPS9_9BRAD</name>
<dbReference type="EMBL" id="JBGBZJ010000003">
    <property type="protein sequence ID" value="MEY9453611.1"/>
    <property type="molecule type" value="Genomic_DNA"/>
</dbReference>
<evidence type="ECO:0000256" key="1">
    <source>
        <dbReference type="SAM" id="MobiDB-lite"/>
    </source>
</evidence>
<dbReference type="GO" id="GO:0016746">
    <property type="term" value="F:acyltransferase activity"/>
    <property type="evidence" value="ECO:0007669"/>
    <property type="project" value="UniProtKB-KW"/>
</dbReference>
<accession>A0ABV4FPS9</accession>
<keyword evidence="2" id="KW-0012">Acyltransferase</keyword>
<feature type="compositionally biased region" description="Low complexity" evidence="1">
    <location>
        <begin position="210"/>
        <end position="223"/>
    </location>
</feature>
<protein>
    <submittedName>
        <fullName evidence="2">Pyruvate/2-oxoglutarate dehydrogenase complex dihydrolipoamide acyltransferase (E2) component</fullName>
    </submittedName>
</protein>
<gene>
    <name evidence="2" type="ORF">ABIG07_002559</name>
</gene>
<evidence type="ECO:0000313" key="2">
    <source>
        <dbReference type="EMBL" id="MEY9453611.1"/>
    </source>
</evidence>
<keyword evidence="3" id="KW-1185">Reference proteome</keyword>
<feature type="compositionally biased region" description="Low complexity" evidence="1">
    <location>
        <begin position="231"/>
        <end position="242"/>
    </location>
</feature>